<dbReference type="Proteomes" id="UP000560658">
    <property type="component" value="Unassembled WGS sequence"/>
</dbReference>
<organism evidence="1 2">
    <name type="scientific">Bacteroides reticulotermitis</name>
    <dbReference type="NCBI Taxonomy" id="1133319"/>
    <lineage>
        <taxon>Bacteria</taxon>
        <taxon>Pseudomonadati</taxon>
        <taxon>Bacteroidota</taxon>
        <taxon>Bacteroidia</taxon>
        <taxon>Bacteroidales</taxon>
        <taxon>Bacteroidaceae</taxon>
        <taxon>Bacteroides</taxon>
    </lineage>
</organism>
<name>A0A840D106_9BACE</name>
<gene>
    <name evidence="1" type="ORF">GGR06_003592</name>
</gene>
<comment type="caution">
    <text evidence="1">The sequence shown here is derived from an EMBL/GenBank/DDBJ whole genome shotgun (WGS) entry which is preliminary data.</text>
</comment>
<dbReference type="EMBL" id="JACIER010000018">
    <property type="protein sequence ID" value="MBB4045770.1"/>
    <property type="molecule type" value="Genomic_DNA"/>
</dbReference>
<evidence type="ECO:0000313" key="1">
    <source>
        <dbReference type="EMBL" id="MBB4045770.1"/>
    </source>
</evidence>
<proteinExistence type="predicted"/>
<dbReference type="InterPro" id="IPR024072">
    <property type="entry name" value="DHFR-like_dom_sf"/>
</dbReference>
<dbReference type="SUPFAM" id="SSF53597">
    <property type="entry name" value="Dihydrofolate reductase-like"/>
    <property type="match status" value="1"/>
</dbReference>
<evidence type="ECO:0008006" key="3">
    <source>
        <dbReference type="Google" id="ProtNLM"/>
    </source>
</evidence>
<reference evidence="1" key="1">
    <citation type="submission" date="2020-08" db="EMBL/GenBank/DDBJ databases">
        <title>Genomic Encyclopedia of Type Strains, Phase IV (KMG-IV): sequencing the most valuable type-strain genomes for metagenomic binning, comparative biology and taxonomic classification.</title>
        <authorList>
            <person name="Goeker M."/>
        </authorList>
    </citation>
    <scope>NUCLEOTIDE SEQUENCE [LARGE SCALE GENOMIC DNA]</scope>
    <source>
        <strain evidence="1">DSM 105720</strain>
    </source>
</reference>
<evidence type="ECO:0000313" key="2">
    <source>
        <dbReference type="Proteomes" id="UP000560658"/>
    </source>
</evidence>
<keyword evidence="2" id="KW-1185">Reference proteome</keyword>
<sequence>MAKVKVVMAVTLDGFLPKENEHLMQWLKNDNRGFPRWRDGCTYPLFPHYPLLDLICQKNRESDSFIYLAEILDEETAELLRGLSLYKLVDEMIVYQVPVSYGTGFNLKNHFQPDNWMLCKIKSFRNNICCMRYKRVPDGKTL</sequence>
<dbReference type="RefSeq" id="WP_044163705.1">
    <property type="nucleotide sequence ID" value="NZ_JACIER010000018.1"/>
</dbReference>
<accession>A0A840D106</accession>
<dbReference type="AlphaFoldDB" id="A0A840D106"/>
<protein>
    <recommendedName>
        <fullName evidence="3">Bacterial bifunctional deaminase-reductase C-terminal domain-containing protein</fullName>
    </recommendedName>
</protein>